<evidence type="ECO:0000313" key="1">
    <source>
        <dbReference type="EMBL" id="GFO12734.1"/>
    </source>
</evidence>
<comment type="caution">
    <text evidence="1">The sequence shown here is derived from an EMBL/GenBank/DDBJ whole genome shotgun (WGS) entry which is preliminary data.</text>
</comment>
<dbReference type="Proteomes" id="UP000735302">
    <property type="component" value="Unassembled WGS sequence"/>
</dbReference>
<name>A0AAV4B2Y3_9GAST</name>
<accession>A0AAV4B2Y3</accession>
<gene>
    <name evidence="1" type="ORF">PoB_003923900</name>
</gene>
<evidence type="ECO:0000313" key="2">
    <source>
        <dbReference type="Proteomes" id="UP000735302"/>
    </source>
</evidence>
<sequence length="104" mass="12117">MLSFIDYLVNHKQRCKTIRVTFPERIHSYMECDLDMGLVNTKAGVSIPSDWIERFKAARSQPAPHNIIEVQQDILKNLTGFFETTLQEKLLHPYSPPERKCNLN</sequence>
<dbReference type="AlphaFoldDB" id="A0AAV4B2Y3"/>
<reference evidence="1 2" key="1">
    <citation type="journal article" date="2021" name="Elife">
        <title>Chloroplast acquisition without the gene transfer in kleptoplastic sea slugs, Plakobranchus ocellatus.</title>
        <authorList>
            <person name="Maeda T."/>
            <person name="Takahashi S."/>
            <person name="Yoshida T."/>
            <person name="Shimamura S."/>
            <person name="Takaki Y."/>
            <person name="Nagai Y."/>
            <person name="Toyoda A."/>
            <person name="Suzuki Y."/>
            <person name="Arimoto A."/>
            <person name="Ishii H."/>
            <person name="Satoh N."/>
            <person name="Nishiyama T."/>
            <person name="Hasebe M."/>
            <person name="Maruyama T."/>
            <person name="Minagawa J."/>
            <person name="Obokata J."/>
            <person name="Shigenobu S."/>
        </authorList>
    </citation>
    <scope>NUCLEOTIDE SEQUENCE [LARGE SCALE GENOMIC DNA]</scope>
</reference>
<proteinExistence type="predicted"/>
<dbReference type="EMBL" id="BLXT01004456">
    <property type="protein sequence ID" value="GFO12734.1"/>
    <property type="molecule type" value="Genomic_DNA"/>
</dbReference>
<protein>
    <submittedName>
        <fullName evidence="1">Uncharacterized protein</fullName>
    </submittedName>
</protein>
<organism evidence="1 2">
    <name type="scientific">Plakobranchus ocellatus</name>
    <dbReference type="NCBI Taxonomy" id="259542"/>
    <lineage>
        <taxon>Eukaryota</taxon>
        <taxon>Metazoa</taxon>
        <taxon>Spiralia</taxon>
        <taxon>Lophotrochozoa</taxon>
        <taxon>Mollusca</taxon>
        <taxon>Gastropoda</taxon>
        <taxon>Heterobranchia</taxon>
        <taxon>Euthyneura</taxon>
        <taxon>Panpulmonata</taxon>
        <taxon>Sacoglossa</taxon>
        <taxon>Placobranchoidea</taxon>
        <taxon>Plakobranchidae</taxon>
        <taxon>Plakobranchus</taxon>
    </lineage>
</organism>
<keyword evidence="2" id="KW-1185">Reference proteome</keyword>